<evidence type="ECO:0000256" key="1">
    <source>
        <dbReference type="ARBA" id="ARBA00004141"/>
    </source>
</evidence>
<evidence type="ECO:0000313" key="7">
    <source>
        <dbReference type="Proteomes" id="UP000050509"/>
    </source>
</evidence>
<keyword evidence="2 5" id="KW-0812">Transmembrane</keyword>
<dbReference type="Pfam" id="PF02361">
    <property type="entry name" value="CbiQ"/>
    <property type="match status" value="1"/>
</dbReference>
<keyword evidence="7" id="KW-1185">Reference proteome</keyword>
<feature type="transmembrane region" description="Helical" evidence="5">
    <location>
        <begin position="87"/>
        <end position="105"/>
    </location>
</feature>
<evidence type="ECO:0000313" key="6">
    <source>
        <dbReference type="EMBL" id="KPV50195.1"/>
    </source>
</evidence>
<evidence type="ECO:0000256" key="4">
    <source>
        <dbReference type="ARBA" id="ARBA00023136"/>
    </source>
</evidence>
<accession>A0A0P9CW47</accession>
<proteinExistence type="predicted"/>
<feature type="transmembrane region" description="Helical" evidence="5">
    <location>
        <begin position="44"/>
        <end position="67"/>
    </location>
</feature>
<evidence type="ECO:0000256" key="5">
    <source>
        <dbReference type="SAM" id="Phobius"/>
    </source>
</evidence>
<evidence type="ECO:0000256" key="2">
    <source>
        <dbReference type="ARBA" id="ARBA00022692"/>
    </source>
</evidence>
<organism evidence="6 7">
    <name type="scientific">Kouleothrix aurantiaca</name>
    <dbReference type="NCBI Taxonomy" id="186479"/>
    <lineage>
        <taxon>Bacteria</taxon>
        <taxon>Bacillati</taxon>
        <taxon>Chloroflexota</taxon>
        <taxon>Chloroflexia</taxon>
        <taxon>Chloroflexales</taxon>
        <taxon>Roseiflexineae</taxon>
        <taxon>Roseiflexaceae</taxon>
        <taxon>Kouleothrix</taxon>
    </lineage>
</organism>
<keyword evidence="3 5" id="KW-1133">Transmembrane helix</keyword>
<dbReference type="PANTHER" id="PTHR33514:SF13">
    <property type="entry name" value="PROTEIN ABCI12, CHLOROPLASTIC"/>
    <property type="match status" value="1"/>
</dbReference>
<gene>
    <name evidence="6" type="ORF">SE17_28385</name>
</gene>
<sequence>MRGLAAIIVIVGLIFGLTVPGTPIIYLIPAAIPFGPALPVTEEGLYLGLVSVLRIFVFSMPLVIAVMTTNNSDLIRGLMFFRLPLDYALMIVLALNFVPIVLAEFGRIADAQKARAHALIERGLIGKARGLVPIFVPLTLNAVDRADTVGKVLEIRGFARRRFRADFEPLSAGSWLLLVVAAMLLLVALASALLGRDLLAVV</sequence>
<dbReference type="CDD" id="cd16914">
    <property type="entry name" value="EcfT"/>
    <property type="match status" value="1"/>
</dbReference>
<evidence type="ECO:0000256" key="3">
    <source>
        <dbReference type="ARBA" id="ARBA00022989"/>
    </source>
</evidence>
<name>A0A0P9CW47_9CHLR</name>
<comment type="subcellular location">
    <subcellularLocation>
        <location evidence="1">Membrane</location>
        <topology evidence="1">Multi-pass membrane protein</topology>
    </subcellularLocation>
</comment>
<dbReference type="GO" id="GO:0005886">
    <property type="term" value="C:plasma membrane"/>
    <property type="evidence" value="ECO:0007669"/>
    <property type="project" value="TreeGrafter"/>
</dbReference>
<comment type="caution">
    <text evidence="6">The sequence shown here is derived from an EMBL/GenBank/DDBJ whole genome shotgun (WGS) entry which is preliminary data.</text>
</comment>
<feature type="transmembrane region" description="Helical" evidence="5">
    <location>
        <begin position="170"/>
        <end position="194"/>
    </location>
</feature>
<reference evidence="6 7" key="1">
    <citation type="submission" date="2015-09" db="EMBL/GenBank/DDBJ databases">
        <title>Draft genome sequence of Kouleothrix aurantiaca JCM 19913.</title>
        <authorList>
            <person name="Hemp J."/>
        </authorList>
    </citation>
    <scope>NUCLEOTIDE SEQUENCE [LARGE SCALE GENOMIC DNA]</scope>
    <source>
        <strain evidence="6 7">COM-B</strain>
    </source>
</reference>
<dbReference type="EMBL" id="LJCR01001533">
    <property type="protein sequence ID" value="KPV50195.1"/>
    <property type="molecule type" value="Genomic_DNA"/>
</dbReference>
<evidence type="ECO:0008006" key="8">
    <source>
        <dbReference type="Google" id="ProtNLM"/>
    </source>
</evidence>
<dbReference type="InterPro" id="IPR003339">
    <property type="entry name" value="ABC/ECF_trnsptr_transmembrane"/>
</dbReference>
<feature type="transmembrane region" description="Helical" evidence="5">
    <location>
        <begin position="6"/>
        <end position="32"/>
    </location>
</feature>
<dbReference type="Proteomes" id="UP000050509">
    <property type="component" value="Unassembled WGS sequence"/>
</dbReference>
<dbReference type="AlphaFoldDB" id="A0A0P9CW47"/>
<protein>
    <recommendedName>
        <fullName evidence="8">Energy-coupling factor transporter transmembrane protein EcfT</fullName>
    </recommendedName>
</protein>
<dbReference type="PANTHER" id="PTHR33514">
    <property type="entry name" value="PROTEIN ABCI12, CHLOROPLASTIC"/>
    <property type="match status" value="1"/>
</dbReference>
<keyword evidence="4 5" id="KW-0472">Membrane</keyword>